<gene>
    <name evidence="2" type="ORF">FQN60_005869</name>
</gene>
<accession>A0A5J5CEG7</accession>
<sequence length="76" mass="8174">MIVAAHVFEASITQIMSPVNFREAVQVHAVVQPDLRGEELEDGGDLTSSRPGTLSPCSCTESSVDSLIPELYSARK</sequence>
<comment type="caution">
    <text evidence="2">The sequence shown here is derived from an EMBL/GenBank/DDBJ whole genome shotgun (WGS) entry which is preliminary data.</text>
</comment>
<dbReference type="EMBL" id="VOFY01000023">
    <property type="protein sequence ID" value="KAA8580334.1"/>
    <property type="molecule type" value="Genomic_DNA"/>
</dbReference>
<keyword evidence="3" id="KW-1185">Reference proteome</keyword>
<dbReference type="Proteomes" id="UP000327493">
    <property type="component" value="Chromosome 23"/>
</dbReference>
<protein>
    <submittedName>
        <fullName evidence="2">Uncharacterized protein</fullName>
    </submittedName>
</protein>
<proteinExistence type="predicted"/>
<name>A0A5J5CEG7_9PERO</name>
<reference evidence="2 3" key="1">
    <citation type="submission" date="2019-08" db="EMBL/GenBank/DDBJ databases">
        <title>A chromosome-level genome assembly, high-density linkage maps, and genome scans reveal the genomic architecture of hybrid incompatibilities underlying speciation via character displacement in darters (Percidae: Etheostominae).</title>
        <authorList>
            <person name="Moran R.L."/>
            <person name="Catchen J.M."/>
            <person name="Fuller R.C."/>
        </authorList>
    </citation>
    <scope>NUCLEOTIDE SEQUENCE [LARGE SCALE GENOMIC DNA]</scope>
    <source>
        <strain evidence="2">EspeVRDwgs_2016</strain>
        <tissue evidence="2">Muscle</tissue>
    </source>
</reference>
<feature type="region of interest" description="Disordered" evidence="1">
    <location>
        <begin position="34"/>
        <end position="61"/>
    </location>
</feature>
<organism evidence="2 3">
    <name type="scientific">Etheostoma spectabile</name>
    <name type="common">orangethroat darter</name>
    <dbReference type="NCBI Taxonomy" id="54343"/>
    <lineage>
        <taxon>Eukaryota</taxon>
        <taxon>Metazoa</taxon>
        <taxon>Chordata</taxon>
        <taxon>Craniata</taxon>
        <taxon>Vertebrata</taxon>
        <taxon>Euteleostomi</taxon>
        <taxon>Actinopterygii</taxon>
        <taxon>Neopterygii</taxon>
        <taxon>Teleostei</taxon>
        <taxon>Neoteleostei</taxon>
        <taxon>Acanthomorphata</taxon>
        <taxon>Eupercaria</taxon>
        <taxon>Perciformes</taxon>
        <taxon>Percoidei</taxon>
        <taxon>Percidae</taxon>
        <taxon>Etheostomatinae</taxon>
        <taxon>Etheostoma</taxon>
    </lineage>
</organism>
<evidence type="ECO:0000313" key="3">
    <source>
        <dbReference type="Proteomes" id="UP000327493"/>
    </source>
</evidence>
<feature type="compositionally biased region" description="Polar residues" evidence="1">
    <location>
        <begin position="46"/>
        <end position="61"/>
    </location>
</feature>
<evidence type="ECO:0000256" key="1">
    <source>
        <dbReference type="SAM" id="MobiDB-lite"/>
    </source>
</evidence>
<evidence type="ECO:0000313" key="2">
    <source>
        <dbReference type="EMBL" id="KAA8580334.1"/>
    </source>
</evidence>
<dbReference type="AlphaFoldDB" id="A0A5J5CEG7"/>